<dbReference type="SUPFAM" id="SSF143575">
    <property type="entry name" value="GAS2 domain-like"/>
    <property type="match status" value="1"/>
</dbReference>
<evidence type="ECO:0000259" key="7">
    <source>
        <dbReference type="PROSITE" id="PS51460"/>
    </source>
</evidence>
<sequence length="219" mass="24911">MNCLLSPKYRHAGPGLTSPQEYNQWLPYRHDASLLPMKEDLAFWLNTMMGVDLTADSLMERLDNGVVLCQLAQLLQEKMIHGINDKPFTRRVIHWRADATSGSFFARDNAANFLYWCRKIGVDEAYLFESEDLGTPPISPPPAAPTPRSSRKPSCRRSTGTNNILDDIVRKIIENPPCSCSTRFLVEKQPKGCYRIGDKVLYIRVVIQLSANNRVFHSR</sequence>
<dbReference type="PANTHER" id="PTHR46756">
    <property type="entry name" value="TRANSGELIN"/>
    <property type="match status" value="1"/>
</dbReference>
<comment type="subcellular location">
    <subcellularLocation>
        <location evidence="1">Cytoplasm</location>
        <location evidence="1">Cytoskeleton</location>
    </subcellularLocation>
</comment>
<dbReference type="InterPro" id="IPR036872">
    <property type="entry name" value="CH_dom_sf"/>
</dbReference>
<evidence type="ECO:0008006" key="10">
    <source>
        <dbReference type="Google" id="ProtNLM"/>
    </source>
</evidence>
<evidence type="ECO:0000256" key="2">
    <source>
        <dbReference type="ARBA" id="ARBA00022490"/>
    </source>
</evidence>
<proteinExistence type="inferred from homology"/>
<dbReference type="Proteomes" id="UP000438429">
    <property type="component" value="Unassembled WGS sequence"/>
</dbReference>
<evidence type="ECO:0000313" key="8">
    <source>
        <dbReference type="EMBL" id="KAF0043133.1"/>
    </source>
</evidence>
<gene>
    <name evidence="8" type="ORF">F2P81_004470</name>
</gene>
<dbReference type="GO" id="GO:0008017">
    <property type="term" value="F:microtubule binding"/>
    <property type="evidence" value="ECO:0007669"/>
    <property type="project" value="InterPro"/>
</dbReference>
<evidence type="ECO:0000256" key="1">
    <source>
        <dbReference type="ARBA" id="ARBA00004245"/>
    </source>
</evidence>
<evidence type="ECO:0000256" key="4">
    <source>
        <dbReference type="ARBA" id="ARBA00038441"/>
    </source>
</evidence>
<organism evidence="8 9">
    <name type="scientific">Scophthalmus maximus</name>
    <name type="common">Turbot</name>
    <name type="synonym">Psetta maxima</name>
    <dbReference type="NCBI Taxonomy" id="52904"/>
    <lineage>
        <taxon>Eukaryota</taxon>
        <taxon>Metazoa</taxon>
        <taxon>Chordata</taxon>
        <taxon>Craniata</taxon>
        <taxon>Vertebrata</taxon>
        <taxon>Euteleostomi</taxon>
        <taxon>Actinopterygii</taxon>
        <taxon>Neopterygii</taxon>
        <taxon>Teleostei</taxon>
        <taxon>Neoteleostei</taxon>
        <taxon>Acanthomorphata</taxon>
        <taxon>Carangaria</taxon>
        <taxon>Pleuronectiformes</taxon>
        <taxon>Pleuronectoidei</taxon>
        <taxon>Scophthalmidae</taxon>
        <taxon>Scophthalmus</taxon>
    </lineage>
</organism>
<feature type="region of interest" description="Disordered" evidence="5">
    <location>
        <begin position="134"/>
        <end position="161"/>
    </location>
</feature>
<dbReference type="Gene3D" id="1.10.418.10">
    <property type="entry name" value="Calponin-like domain"/>
    <property type="match status" value="1"/>
</dbReference>
<dbReference type="GO" id="GO:0051764">
    <property type="term" value="P:actin crosslink formation"/>
    <property type="evidence" value="ECO:0007669"/>
    <property type="project" value="TreeGrafter"/>
</dbReference>
<dbReference type="PROSITE" id="PS50021">
    <property type="entry name" value="CH"/>
    <property type="match status" value="1"/>
</dbReference>
<dbReference type="GO" id="GO:0051015">
    <property type="term" value="F:actin filament binding"/>
    <property type="evidence" value="ECO:0007669"/>
    <property type="project" value="TreeGrafter"/>
</dbReference>
<dbReference type="InterPro" id="IPR003108">
    <property type="entry name" value="GAR_dom"/>
</dbReference>
<evidence type="ECO:0000259" key="6">
    <source>
        <dbReference type="PROSITE" id="PS50021"/>
    </source>
</evidence>
<name>A0A6A4TAW7_SCOMX</name>
<evidence type="ECO:0000256" key="5">
    <source>
        <dbReference type="SAM" id="MobiDB-lite"/>
    </source>
</evidence>
<dbReference type="AlphaFoldDB" id="A0A6A4TAW7"/>
<keyword evidence="3" id="KW-0206">Cytoskeleton</keyword>
<evidence type="ECO:0000313" key="9">
    <source>
        <dbReference type="Proteomes" id="UP000438429"/>
    </source>
</evidence>
<dbReference type="PROSITE" id="PS51460">
    <property type="entry name" value="GAR"/>
    <property type="match status" value="1"/>
</dbReference>
<dbReference type="Pfam" id="PF00307">
    <property type="entry name" value="CH"/>
    <property type="match status" value="1"/>
</dbReference>
<dbReference type="InterPro" id="IPR001715">
    <property type="entry name" value="CH_dom"/>
</dbReference>
<dbReference type="Pfam" id="PF02187">
    <property type="entry name" value="GAS2"/>
    <property type="match status" value="1"/>
</dbReference>
<dbReference type="SUPFAM" id="SSF47576">
    <property type="entry name" value="Calponin-homology domain, CH-domain"/>
    <property type="match status" value="1"/>
</dbReference>
<dbReference type="InterPro" id="IPR036534">
    <property type="entry name" value="GAR_dom_sf"/>
</dbReference>
<feature type="domain" description="Calponin-homology (CH)" evidence="6">
    <location>
        <begin position="35"/>
        <end position="156"/>
    </location>
</feature>
<keyword evidence="2" id="KW-0963">Cytoplasm</keyword>
<reference evidence="8 9" key="1">
    <citation type="submission" date="2019-06" db="EMBL/GenBank/DDBJ databases">
        <title>Draft genomes of female and male turbot (Scophthalmus maximus).</title>
        <authorList>
            <person name="Xu H."/>
            <person name="Xu X.-W."/>
            <person name="Shao C."/>
            <person name="Chen S."/>
        </authorList>
    </citation>
    <scope>NUCLEOTIDE SEQUENCE [LARGE SCALE GENOMIC DNA]</scope>
    <source>
        <strain evidence="8">Ysfricsl-2016a</strain>
        <tissue evidence="8">Blood</tissue>
    </source>
</reference>
<comment type="caution">
    <text evidence="8">The sequence shown here is derived from an EMBL/GenBank/DDBJ whole genome shotgun (WGS) entry which is preliminary data.</text>
</comment>
<dbReference type="PANTHER" id="PTHR46756:SF10">
    <property type="entry name" value="GROWTH ARREST-SPECIFIC 2B"/>
    <property type="match status" value="1"/>
</dbReference>
<comment type="similarity">
    <text evidence="4">Belongs to the GAS2 family.</text>
</comment>
<dbReference type="EMBL" id="VEVO01000004">
    <property type="protein sequence ID" value="KAF0043133.1"/>
    <property type="molecule type" value="Genomic_DNA"/>
</dbReference>
<dbReference type="Gene3D" id="3.30.920.20">
    <property type="entry name" value="Gas2-like domain"/>
    <property type="match status" value="1"/>
</dbReference>
<accession>A0A6A4TAW7</accession>
<dbReference type="GO" id="GO:0008093">
    <property type="term" value="F:cytoskeletal anchor activity"/>
    <property type="evidence" value="ECO:0007669"/>
    <property type="project" value="TreeGrafter"/>
</dbReference>
<feature type="domain" description="GAR" evidence="7">
    <location>
        <begin position="160"/>
        <end position="219"/>
    </location>
</feature>
<protein>
    <recommendedName>
        <fullName evidence="10">Growth arrest-specific protein 2-like</fullName>
    </recommendedName>
</protein>
<evidence type="ECO:0000256" key="3">
    <source>
        <dbReference type="ARBA" id="ARBA00023212"/>
    </source>
</evidence>
<dbReference type="GO" id="GO:0005884">
    <property type="term" value="C:actin filament"/>
    <property type="evidence" value="ECO:0007669"/>
    <property type="project" value="TreeGrafter"/>
</dbReference>